<dbReference type="OrthoDB" id="4139168at2759"/>
<evidence type="ECO:0000256" key="1">
    <source>
        <dbReference type="ARBA" id="ARBA00004123"/>
    </source>
</evidence>
<organism evidence="12 13">
    <name type="scientific">Neolecta irregularis (strain DAH-3)</name>
    <dbReference type="NCBI Taxonomy" id="1198029"/>
    <lineage>
        <taxon>Eukaryota</taxon>
        <taxon>Fungi</taxon>
        <taxon>Dikarya</taxon>
        <taxon>Ascomycota</taxon>
        <taxon>Taphrinomycotina</taxon>
        <taxon>Neolectales</taxon>
        <taxon>Neolectaceae</taxon>
        <taxon>Neolecta</taxon>
    </lineage>
</organism>
<name>A0A1U7LLZ8_NEOID</name>
<dbReference type="AlphaFoldDB" id="A0A1U7LLZ8"/>
<feature type="domain" description="Mediator complex subunit 16 C-terminal" evidence="11">
    <location>
        <begin position="617"/>
        <end position="766"/>
    </location>
</feature>
<dbReference type="GO" id="GO:0045893">
    <property type="term" value="P:positive regulation of DNA-templated transcription"/>
    <property type="evidence" value="ECO:0007669"/>
    <property type="project" value="TreeGrafter"/>
</dbReference>
<evidence type="ECO:0000256" key="4">
    <source>
        <dbReference type="ARBA" id="ARBA00023015"/>
    </source>
</evidence>
<comment type="caution">
    <text evidence="12">The sequence shown here is derived from an EMBL/GenBank/DDBJ whole genome shotgun (WGS) entry which is preliminary data.</text>
</comment>
<comment type="function">
    <text evidence="9">Component of the Mediator complex, a coactivator involved in the regulated transcription of nearly all RNA polymerase II-dependent genes. Mediator functions as a bridge to convey information from gene-specific regulatory proteins to the basal RNA polymerase II transcription machinery. Mediator is recruited to promoters by direct interactions with regulatory proteins and serves as a scaffold for the assembly of a functional preinitiation complex with RNA polymerase II and the general transcription factors.</text>
</comment>
<evidence type="ECO:0000256" key="3">
    <source>
        <dbReference type="ARBA" id="ARBA00019614"/>
    </source>
</evidence>
<dbReference type="PANTHER" id="PTHR13224">
    <property type="entry name" value="THYROID HORMONE RECEPTOR-ASSOCIATED PROTEIN-RELATED"/>
    <property type="match status" value="1"/>
</dbReference>
<dbReference type="PANTHER" id="PTHR13224:SF6">
    <property type="entry name" value="MEDIATOR OF RNA POLYMERASE II TRANSCRIPTION SUBUNIT 16"/>
    <property type="match status" value="1"/>
</dbReference>
<dbReference type="Gene3D" id="2.130.10.10">
    <property type="entry name" value="YVTN repeat-like/Quinoprotein amine dehydrogenase"/>
    <property type="match status" value="1"/>
</dbReference>
<evidence type="ECO:0000259" key="11">
    <source>
        <dbReference type="Pfam" id="PF20719"/>
    </source>
</evidence>
<dbReference type="InterPro" id="IPR048338">
    <property type="entry name" value="Mediator_Med16"/>
</dbReference>
<protein>
    <recommendedName>
        <fullName evidence="3 9">Mediator of RNA polymerase II transcription subunit 16</fullName>
    </recommendedName>
    <alternativeName>
        <fullName evidence="8 9">Mediator complex subunit 16</fullName>
    </alternativeName>
</protein>
<dbReference type="Pfam" id="PF20719">
    <property type="entry name" value="Med16_C"/>
    <property type="match status" value="1"/>
</dbReference>
<dbReference type="Pfam" id="PF11635">
    <property type="entry name" value="Med16_N"/>
    <property type="match status" value="1"/>
</dbReference>
<dbReference type="GO" id="GO:0016592">
    <property type="term" value="C:mediator complex"/>
    <property type="evidence" value="ECO:0007669"/>
    <property type="project" value="InterPro"/>
</dbReference>
<evidence type="ECO:0000256" key="5">
    <source>
        <dbReference type="ARBA" id="ARBA00023159"/>
    </source>
</evidence>
<evidence type="ECO:0000313" key="12">
    <source>
        <dbReference type="EMBL" id="OLL23690.1"/>
    </source>
</evidence>
<evidence type="ECO:0000256" key="9">
    <source>
        <dbReference type="RuleBase" id="RU364149"/>
    </source>
</evidence>
<comment type="similarity">
    <text evidence="2 9">Belongs to the Mediator complex subunit 16 family.</text>
</comment>
<reference evidence="12 13" key="1">
    <citation type="submission" date="2016-04" db="EMBL/GenBank/DDBJ databases">
        <title>Evolutionary innovation and constraint leading to complex multicellularity in the Ascomycota.</title>
        <authorList>
            <person name="Cisse O."/>
            <person name="Nguyen A."/>
            <person name="Hewitt D.A."/>
            <person name="Jedd G."/>
            <person name="Stajich J.E."/>
        </authorList>
    </citation>
    <scope>NUCLEOTIDE SEQUENCE [LARGE SCALE GENOMIC DNA]</scope>
    <source>
        <strain evidence="12 13">DAH-3</strain>
    </source>
</reference>
<dbReference type="InterPro" id="IPR021665">
    <property type="entry name" value="Mediator_Med16_N"/>
</dbReference>
<dbReference type="EMBL" id="LXFE01001372">
    <property type="protein sequence ID" value="OLL23690.1"/>
    <property type="molecule type" value="Genomic_DNA"/>
</dbReference>
<evidence type="ECO:0000256" key="6">
    <source>
        <dbReference type="ARBA" id="ARBA00023163"/>
    </source>
</evidence>
<comment type="subunit">
    <text evidence="9">Component of the Mediator complex.</text>
</comment>
<keyword evidence="5 9" id="KW-0010">Activator</keyword>
<dbReference type="Proteomes" id="UP000186594">
    <property type="component" value="Unassembled WGS sequence"/>
</dbReference>
<evidence type="ECO:0000256" key="8">
    <source>
        <dbReference type="ARBA" id="ARBA00032015"/>
    </source>
</evidence>
<dbReference type="SUPFAM" id="SSF101908">
    <property type="entry name" value="Putative isomerase YbhE"/>
    <property type="match status" value="1"/>
</dbReference>
<evidence type="ECO:0000256" key="7">
    <source>
        <dbReference type="ARBA" id="ARBA00023242"/>
    </source>
</evidence>
<dbReference type="InterPro" id="IPR048339">
    <property type="entry name" value="Mediator_Med16_C"/>
</dbReference>
<keyword evidence="7 9" id="KW-0539">Nucleus</keyword>
<comment type="subcellular location">
    <subcellularLocation>
        <location evidence="1 9">Nucleus</location>
    </subcellularLocation>
</comment>
<gene>
    <name evidence="9" type="primary">MED16</name>
    <name evidence="12" type="ORF">NEOLI_001940</name>
</gene>
<keyword evidence="6 9" id="KW-0804">Transcription</keyword>
<evidence type="ECO:0000256" key="2">
    <source>
        <dbReference type="ARBA" id="ARBA00006543"/>
    </source>
</evidence>
<proteinExistence type="inferred from homology"/>
<keyword evidence="4 9" id="KW-0805">Transcription regulation</keyword>
<dbReference type="InterPro" id="IPR015943">
    <property type="entry name" value="WD40/YVTN_repeat-like_dom_sf"/>
</dbReference>
<sequence>MRSGCIIPRRQIPAALAWSPGGCLVFTDPANGSLLCAAALSTVQNSTRVLSITEHHSHPIAQIAWDQSGLRCASIDISGKLVIWDTGKLINEWSYAYSSVDPDQDYPEIVGFLWLQLDRQLFSASASLKTSDGAPQYVIDFKHYKGDGPINTTHKGGVACVGITRAGRIKVWYTIETGFREISNDPISNLPISKASFLSDKNGSLYLVCYCEPMQSPPYILLYKVSLNFDQGGTRLPSPISLQVKITSTCIVAQSYISASPTSRLISLQLIHSVDESKVCLLAVFQNGLSSSLASRFEIINEPVEIAPVFTDLVCRQTEIPSVLETSCDIVLKEQITFDDIVVSVDFIEPNLLCFVLKNGDIQIRKSENLTSENLTESNSNDSFTPLEKMYSIFDGGFAFHRSCDVINSCLSPNKLIVTTIDSNNKITLHIPKATPSIASAFALCQRYCIGCLNSVNTDDIVHTAISNPKDLHLPFLQDVIRSLSHPYDAIRTWTIDRLLGPVFGVRILGLHYLLFKGQEISKRVFVSMHIRMVLIAFVASSKNPSLAQKAMLTKNATVEFRDVPLVTLIGPVRWAVDLLIQVIQSLIPECKNDSLALLFQPLSRIYLQALTRCLCSIQRHIDKPMILGTDPDGAIMAVNNHLRASLNSIDLEMTTCKLEEADQISTKYQYLDRELYFSNTLPSEFTNALSSPIPTPELFFRSKTGWKLDIVRKTRLLANKGLRKCSRCEGTSMIDEPFPITSNTKQSTAWIGMFKRMCPCSGVWIKI</sequence>
<feature type="domain" description="Mediator complex subunit Med16 N-terminal" evidence="10">
    <location>
        <begin position="99"/>
        <end position="400"/>
    </location>
</feature>
<dbReference type="STRING" id="1198029.A0A1U7LLZ8"/>
<keyword evidence="13" id="KW-1185">Reference proteome</keyword>
<evidence type="ECO:0000313" key="13">
    <source>
        <dbReference type="Proteomes" id="UP000186594"/>
    </source>
</evidence>
<accession>A0A1U7LLZ8</accession>
<evidence type="ECO:0000259" key="10">
    <source>
        <dbReference type="Pfam" id="PF11635"/>
    </source>
</evidence>